<evidence type="ECO:0000313" key="1">
    <source>
        <dbReference type="EMBL" id="EGJ28824.1"/>
    </source>
</evidence>
<gene>
    <name evidence="1" type="ORF">LYNGBM3L_69180</name>
</gene>
<sequence>MRDWRGFPHLGLDLDKGSVETVIIYVAMWRRKQDKAVLTAVIIKVARSLGLGLSRLGKRCLSTVCLVYL</sequence>
<dbReference type="RefSeq" id="WP_008190626.1">
    <property type="nucleotide sequence ID" value="NZ_GL890971.1"/>
</dbReference>
<dbReference type="EMBL" id="GL890971">
    <property type="protein sequence ID" value="EGJ28824.1"/>
    <property type="molecule type" value="Genomic_DNA"/>
</dbReference>
<accession>F4Y2I0</accession>
<name>F4Y2I0_9CYAN</name>
<reference evidence="2" key="1">
    <citation type="journal article" date="2011" name="Proc. Natl. Acad. Sci. U.S.A.">
        <title>Genomic insights into the physiology and ecology of the marine filamentous cyanobacterium Lyngbya majuscula.</title>
        <authorList>
            <person name="Jones A.C."/>
            <person name="Monroe E.A."/>
            <person name="Podell S."/>
            <person name="Hess W.R."/>
            <person name="Klages S."/>
            <person name="Esquenazi E."/>
            <person name="Niessen S."/>
            <person name="Hoover H."/>
            <person name="Rothmann M."/>
            <person name="Lasken R.S."/>
            <person name="Yates J.R.III."/>
            <person name="Reinhardt R."/>
            <person name="Kube M."/>
            <person name="Burkart M.D."/>
            <person name="Allen E.E."/>
            <person name="Dorrestein P.C."/>
            <person name="Gerwick W.H."/>
            <person name="Gerwick L."/>
        </authorList>
    </citation>
    <scope>NUCLEOTIDE SEQUENCE [LARGE SCALE GENOMIC DNA]</scope>
    <source>
        <strain evidence="2">3L</strain>
    </source>
</reference>
<proteinExistence type="predicted"/>
<organism evidence="1 2">
    <name type="scientific">Moorena producens 3L</name>
    <dbReference type="NCBI Taxonomy" id="489825"/>
    <lineage>
        <taxon>Bacteria</taxon>
        <taxon>Bacillati</taxon>
        <taxon>Cyanobacteriota</taxon>
        <taxon>Cyanophyceae</taxon>
        <taxon>Coleofasciculales</taxon>
        <taxon>Coleofasciculaceae</taxon>
        <taxon>Moorena</taxon>
    </lineage>
</organism>
<protein>
    <submittedName>
        <fullName evidence="1">Uncharacterized protein</fullName>
    </submittedName>
</protein>
<evidence type="ECO:0000313" key="2">
    <source>
        <dbReference type="Proteomes" id="UP000003959"/>
    </source>
</evidence>
<dbReference type="AlphaFoldDB" id="F4Y2I0"/>
<keyword evidence="2" id="KW-1185">Reference proteome</keyword>
<dbReference type="Proteomes" id="UP000003959">
    <property type="component" value="Unassembled WGS sequence"/>
</dbReference>
<dbReference type="HOGENOM" id="CLU_2771360_0_0_3"/>